<dbReference type="Proteomes" id="UP000523000">
    <property type="component" value="Unassembled WGS sequence"/>
</dbReference>
<proteinExistence type="predicted"/>
<gene>
    <name evidence="3" type="ORF">E9229_001346</name>
</gene>
<keyword evidence="4" id="KW-1185">Reference proteome</keyword>
<dbReference type="Pfam" id="PF00300">
    <property type="entry name" value="His_Phos_1"/>
    <property type="match status" value="1"/>
</dbReference>
<dbReference type="InterPro" id="IPR013078">
    <property type="entry name" value="His_Pase_superF_clade-1"/>
</dbReference>
<evidence type="ECO:0000256" key="1">
    <source>
        <dbReference type="PIRSR" id="PIRSR613078-1"/>
    </source>
</evidence>
<evidence type="ECO:0000313" key="3">
    <source>
        <dbReference type="EMBL" id="MBB2995155.1"/>
    </source>
</evidence>
<dbReference type="InterPro" id="IPR001345">
    <property type="entry name" value="PG/BPGM_mutase_AS"/>
</dbReference>
<name>A0A839QKQ4_9MICC</name>
<dbReference type="Gene3D" id="3.40.50.1240">
    <property type="entry name" value="Phosphoglycerate mutase-like"/>
    <property type="match status" value="1"/>
</dbReference>
<dbReference type="GO" id="GO:0005829">
    <property type="term" value="C:cytosol"/>
    <property type="evidence" value="ECO:0007669"/>
    <property type="project" value="TreeGrafter"/>
</dbReference>
<dbReference type="AlphaFoldDB" id="A0A839QKQ4"/>
<dbReference type="PANTHER" id="PTHR48100:SF44">
    <property type="entry name" value="PHOSPHATASE C1620.13-RELATED"/>
    <property type="match status" value="1"/>
</dbReference>
<dbReference type="GO" id="GO:0016791">
    <property type="term" value="F:phosphatase activity"/>
    <property type="evidence" value="ECO:0007669"/>
    <property type="project" value="TreeGrafter"/>
</dbReference>
<evidence type="ECO:0000313" key="4">
    <source>
        <dbReference type="Proteomes" id="UP000523000"/>
    </source>
</evidence>
<reference evidence="3 4" key="1">
    <citation type="submission" date="2020-08" db="EMBL/GenBank/DDBJ databases">
        <title>Sequencing the genomes of 1000 actinobacteria strains.</title>
        <authorList>
            <person name="Klenk H.-P."/>
        </authorList>
    </citation>
    <scope>NUCLEOTIDE SEQUENCE [LARGE SCALE GENOMIC DNA]</scope>
    <source>
        <strain evidence="3 4">DSM 22826</strain>
    </source>
</reference>
<dbReference type="PROSITE" id="PS00175">
    <property type="entry name" value="PG_MUTASE"/>
    <property type="match status" value="1"/>
</dbReference>
<protein>
    <submittedName>
        <fullName evidence="3">Putative phosphoglycerate mutase</fullName>
        <ecNumber evidence="3">5.4.2.12</ecNumber>
    </submittedName>
</protein>
<dbReference type="CDD" id="cd07067">
    <property type="entry name" value="HP_PGM_like"/>
    <property type="match status" value="1"/>
</dbReference>
<dbReference type="EC" id="5.4.2.12" evidence="3"/>
<dbReference type="EMBL" id="JACHVS010000001">
    <property type="protein sequence ID" value="MBB2995155.1"/>
    <property type="molecule type" value="Genomic_DNA"/>
</dbReference>
<keyword evidence="3" id="KW-0413">Isomerase</keyword>
<feature type="binding site" evidence="2">
    <location>
        <position position="59"/>
    </location>
    <ligand>
        <name>substrate</name>
    </ligand>
</feature>
<dbReference type="RefSeq" id="WP_183510457.1">
    <property type="nucleotide sequence ID" value="NZ_BAABGK010000088.1"/>
</dbReference>
<dbReference type="GO" id="GO:0004619">
    <property type="term" value="F:phosphoglycerate mutase activity"/>
    <property type="evidence" value="ECO:0007669"/>
    <property type="project" value="UniProtKB-EC"/>
</dbReference>
<comment type="caution">
    <text evidence="3">The sequence shown here is derived from an EMBL/GenBank/DDBJ whole genome shotgun (WGS) entry which is preliminary data.</text>
</comment>
<feature type="binding site" evidence="2">
    <location>
        <begin position="84"/>
        <end position="87"/>
    </location>
    <ligand>
        <name>substrate</name>
    </ligand>
</feature>
<dbReference type="PANTHER" id="PTHR48100">
    <property type="entry name" value="BROAD-SPECIFICITY PHOSPHATASE YOR283W-RELATED"/>
    <property type="match status" value="1"/>
</dbReference>
<dbReference type="InterPro" id="IPR029033">
    <property type="entry name" value="His_PPase_superfam"/>
</dbReference>
<evidence type="ECO:0000256" key="2">
    <source>
        <dbReference type="PIRSR" id="PIRSR613078-2"/>
    </source>
</evidence>
<dbReference type="SMART" id="SM00855">
    <property type="entry name" value="PGAM"/>
    <property type="match status" value="1"/>
</dbReference>
<dbReference type="SUPFAM" id="SSF53254">
    <property type="entry name" value="Phosphoglycerate mutase-like"/>
    <property type="match status" value="1"/>
</dbReference>
<feature type="active site" description="Tele-phosphohistidine intermediate" evidence="1">
    <location>
        <position position="10"/>
    </location>
</feature>
<feature type="active site" description="Proton donor/acceptor" evidence="1">
    <location>
        <position position="84"/>
    </location>
</feature>
<accession>A0A839QKQ4</accession>
<feature type="binding site" evidence="2">
    <location>
        <begin position="9"/>
        <end position="16"/>
    </location>
    <ligand>
        <name>substrate</name>
    </ligand>
</feature>
<sequence length="179" mass="18710">MGAKLALVRHGETEWNAQGRLQGQTDIGLNDVGRQQARAAGRELASGGWSLVACSPLGRAVETAALIAAGVGLPAGGTDPDLMERHYGEGEGRMVAHLPRRDIDELLLTAEPEQQVAERGLRALVRLVRRYPGANIIVVAHGTLIRLTLDALGGSGHGLPGNGEVIEIDAGLLSDVAAH</sequence>
<organism evidence="3 4">
    <name type="scientific">Paeniglutamicibacter cryotolerans</name>
    <dbReference type="NCBI Taxonomy" id="670079"/>
    <lineage>
        <taxon>Bacteria</taxon>
        <taxon>Bacillati</taxon>
        <taxon>Actinomycetota</taxon>
        <taxon>Actinomycetes</taxon>
        <taxon>Micrococcales</taxon>
        <taxon>Micrococcaceae</taxon>
        <taxon>Paeniglutamicibacter</taxon>
    </lineage>
</organism>
<dbReference type="InterPro" id="IPR050275">
    <property type="entry name" value="PGM_Phosphatase"/>
</dbReference>